<keyword evidence="2" id="KW-0812">Transmembrane</keyword>
<dbReference type="InParanoid" id="Q5AX70"/>
<protein>
    <submittedName>
        <fullName evidence="3">Uncharacterized protein</fullName>
    </submittedName>
</protein>
<keyword evidence="4" id="KW-1185">Reference proteome</keyword>
<dbReference type="VEuPathDB" id="FungiDB:AN7110"/>
<gene>
    <name evidence="3" type="ORF">ANIA_07110</name>
</gene>
<accession>Q5AX70</accession>
<feature type="compositionally biased region" description="Polar residues" evidence="1">
    <location>
        <begin position="102"/>
        <end position="116"/>
    </location>
</feature>
<organism evidence="3 4">
    <name type="scientific">Emericella nidulans (strain FGSC A4 / ATCC 38163 / CBS 112.46 / NRRL 194 / M139)</name>
    <name type="common">Aspergillus nidulans</name>
    <dbReference type="NCBI Taxonomy" id="227321"/>
    <lineage>
        <taxon>Eukaryota</taxon>
        <taxon>Fungi</taxon>
        <taxon>Dikarya</taxon>
        <taxon>Ascomycota</taxon>
        <taxon>Pezizomycotina</taxon>
        <taxon>Eurotiomycetes</taxon>
        <taxon>Eurotiomycetidae</taxon>
        <taxon>Eurotiales</taxon>
        <taxon>Aspergillaceae</taxon>
        <taxon>Aspergillus</taxon>
        <taxon>Aspergillus subgen. Nidulantes</taxon>
    </lineage>
</organism>
<dbReference type="KEGG" id="ani:ANIA_07110"/>
<proteinExistence type="predicted"/>
<dbReference type="EMBL" id="BN001304">
    <property type="protein sequence ID" value="CBF79063.1"/>
    <property type="molecule type" value="Genomic_DNA"/>
</dbReference>
<dbReference type="RefSeq" id="XP_664714.1">
    <property type="nucleotide sequence ID" value="XM_659622.1"/>
</dbReference>
<sequence length="190" mass="21657">MPAPNNTHSGHFHLLDSDGAIILMLGAVVFLTFALGMMCQLCEVPILFFIRRKQYWYEEDDDLDLEQGLGQTTLNHRMSDFEADTGTGRPTQPRVLDRGLQRAQQPESGHSSRPMTRYGSIQQHMIDVNGVRKLVLVVDIDKYGRESSEASPDEYAEWFERWRQQQQRVAEVAVSEEPLDESAPLLGPWP</sequence>
<keyword evidence="2" id="KW-0472">Membrane</keyword>
<evidence type="ECO:0000256" key="1">
    <source>
        <dbReference type="SAM" id="MobiDB-lite"/>
    </source>
</evidence>
<name>Q5AX70_EMENI</name>
<evidence type="ECO:0000313" key="3">
    <source>
        <dbReference type="EMBL" id="CBF79063.1"/>
    </source>
</evidence>
<dbReference type="HOGENOM" id="CLU_1427967_0_0_1"/>
<feature type="region of interest" description="Disordered" evidence="1">
    <location>
        <begin position="79"/>
        <end position="116"/>
    </location>
</feature>
<dbReference type="AlphaFoldDB" id="Q5AX70"/>
<dbReference type="GeneID" id="2869860"/>
<dbReference type="Proteomes" id="UP000000560">
    <property type="component" value="Chromosome IV"/>
</dbReference>
<feature type="transmembrane region" description="Helical" evidence="2">
    <location>
        <begin position="20"/>
        <end position="50"/>
    </location>
</feature>
<accession>C8VDC3</accession>
<reference evidence="4" key="2">
    <citation type="journal article" date="2009" name="Fungal Genet. Biol.">
        <title>The 2008 update of the Aspergillus nidulans genome annotation: a community effort.</title>
        <authorList>
            <person name="Wortman J.R."/>
            <person name="Gilsenan J.M."/>
            <person name="Joardar V."/>
            <person name="Deegan J."/>
            <person name="Clutterbuck J."/>
            <person name="Andersen M.R."/>
            <person name="Archer D."/>
            <person name="Bencina M."/>
            <person name="Braus G."/>
            <person name="Coutinho P."/>
            <person name="von Dohren H."/>
            <person name="Doonan J."/>
            <person name="Driessen A.J."/>
            <person name="Durek P."/>
            <person name="Espeso E."/>
            <person name="Fekete E."/>
            <person name="Flipphi M."/>
            <person name="Estrada C.G."/>
            <person name="Geysens S."/>
            <person name="Goldman G."/>
            <person name="de Groot P.W."/>
            <person name="Hansen K."/>
            <person name="Harris S.D."/>
            <person name="Heinekamp T."/>
            <person name="Helmstaedt K."/>
            <person name="Henrissat B."/>
            <person name="Hofmann G."/>
            <person name="Homan T."/>
            <person name="Horio T."/>
            <person name="Horiuchi H."/>
            <person name="James S."/>
            <person name="Jones M."/>
            <person name="Karaffa L."/>
            <person name="Karanyi Z."/>
            <person name="Kato M."/>
            <person name="Keller N."/>
            <person name="Kelly D.E."/>
            <person name="Kiel J.A."/>
            <person name="Kim J.M."/>
            <person name="van der Klei I.J."/>
            <person name="Klis F.M."/>
            <person name="Kovalchuk A."/>
            <person name="Krasevec N."/>
            <person name="Kubicek C.P."/>
            <person name="Liu B."/>
            <person name="Maccabe A."/>
            <person name="Meyer V."/>
            <person name="Mirabito P."/>
            <person name="Miskei M."/>
            <person name="Mos M."/>
            <person name="Mullins J."/>
            <person name="Nelson D.R."/>
            <person name="Nielsen J."/>
            <person name="Oakley B.R."/>
            <person name="Osmani S.A."/>
            <person name="Pakula T."/>
            <person name="Paszewski A."/>
            <person name="Paulsen I."/>
            <person name="Pilsyk S."/>
            <person name="Pocsi I."/>
            <person name="Punt P.J."/>
            <person name="Ram A.F."/>
            <person name="Ren Q."/>
            <person name="Robellet X."/>
            <person name="Robson G."/>
            <person name="Seiboth B."/>
            <person name="van Solingen P."/>
            <person name="Specht T."/>
            <person name="Sun J."/>
            <person name="Taheri-Talesh N."/>
            <person name="Takeshita N."/>
            <person name="Ussery D."/>
            <person name="vanKuyk P.A."/>
            <person name="Visser H."/>
            <person name="van de Vondervoort P.J."/>
            <person name="de Vries R.P."/>
            <person name="Walton J."/>
            <person name="Xiang X."/>
            <person name="Xiong Y."/>
            <person name="Zeng A.P."/>
            <person name="Brandt B.W."/>
            <person name="Cornell M.J."/>
            <person name="van den Hondel C.A."/>
            <person name="Visser J."/>
            <person name="Oliver S.G."/>
            <person name="Turner G."/>
        </authorList>
    </citation>
    <scope>GENOME REANNOTATION</scope>
    <source>
        <strain evidence="4">FGSC A4 / ATCC 38163 / CBS 112.46 / NRRL 194 / M139</strain>
    </source>
</reference>
<keyword evidence="2" id="KW-1133">Transmembrane helix</keyword>
<evidence type="ECO:0000313" key="4">
    <source>
        <dbReference type="Proteomes" id="UP000000560"/>
    </source>
</evidence>
<dbReference type="OrthoDB" id="4489237at2759"/>
<evidence type="ECO:0000256" key="2">
    <source>
        <dbReference type="SAM" id="Phobius"/>
    </source>
</evidence>
<reference evidence="4" key="1">
    <citation type="journal article" date="2005" name="Nature">
        <title>Sequencing of Aspergillus nidulans and comparative analysis with A. fumigatus and A. oryzae.</title>
        <authorList>
            <person name="Galagan J.E."/>
            <person name="Calvo S.E."/>
            <person name="Cuomo C."/>
            <person name="Ma L.J."/>
            <person name="Wortman J.R."/>
            <person name="Batzoglou S."/>
            <person name="Lee S.I."/>
            <person name="Basturkmen M."/>
            <person name="Spevak C.C."/>
            <person name="Clutterbuck J."/>
            <person name="Kapitonov V."/>
            <person name="Jurka J."/>
            <person name="Scazzocchio C."/>
            <person name="Farman M."/>
            <person name="Butler J."/>
            <person name="Purcell S."/>
            <person name="Harris S."/>
            <person name="Braus G.H."/>
            <person name="Draht O."/>
            <person name="Busch S."/>
            <person name="D'Enfert C."/>
            <person name="Bouchier C."/>
            <person name="Goldman G.H."/>
            <person name="Bell-Pedersen D."/>
            <person name="Griffiths-Jones S."/>
            <person name="Doonan J.H."/>
            <person name="Yu J."/>
            <person name="Vienken K."/>
            <person name="Pain A."/>
            <person name="Freitag M."/>
            <person name="Selker E.U."/>
            <person name="Archer D.B."/>
            <person name="Penalva M.A."/>
            <person name="Oakley B.R."/>
            <person name="Momany M."/>
            <person name="Tanaka T."/>
            <person name="Kumagai T."/>
            <person name="Asai K."/>
            <person name="Machida M."/>
            <person name="Nierman W.C."/>
            <person name="Denning D.W."/>
            <person name="Caddick M."/>
            <person name="Hynes M."/>
            <person name="Paoletti M."/>
            <person name="Fischer R."/>
            <person name="Miller B."/>
            <person name="Dyer P."/>
            <person name="Sachs M.S."/>
            <person name="Osmani S.A."/>
            <person name="Birren B.W."/>
        </authorList>
    </citation>
    <scope>NUCLEOTIDE SEQUENCE [LARGE SCALE GENOMIC DNA]</scope>
    <source>
        <strain evidence="4">FGSC A4 / ATCC 38163 / CBS 112.46 / NRRL 194 / M139</strain>
    </source>
</reference>